<dbReference type="SUPFAM" id="SSF47203">
    <property type="entry name" value="Acyl-CoA dehydrogenase C-terminal domain-like"/>
    <property type="match status" value="1"/>
</dbReference>
<organism evidence="12 13">
    <name type="scientific">Amycolatopsis samaneae</name>
    <dbReference type="NCBI Taxonomy" id="664691"/>
    <lineage>
        <taxon>Bacteria</taxon>
        <taxon>Bacillati</taxon>
        <taxon>Actinomycetota</taxon>
        <taxon>Actinomycetes</taxon>
        <taxon>Pseudonocardiales</taxon>
        <taxon>Pseudonocardiaceae</taxon>
        <taxon>Amycolatopsis</taxon>
    </lineage>
</organism>
<dbReference type="InterPro" id="IPR009075">
    <property type="entry name" value="AcylCo_DH/oxidase_C"/>
</dbReference>
<feature type="domain" description="Acyl-CoA oxidase/dehydrogenase middle" evidence="11">
    <location>
        <begin position="107"/>
        <end position="201"/>
    </location>
</feature>
<evidence type="ECO:0000256" key="6">
    <source>
        <dbReference type="ARBA" id="ARBA00037085"/>
    </source>
</evidence>
<keyword evidence="5 9" id="KW-0560">Oxidoreductase</keyword>
<evidence type="ECO:0000259" key="11">
    <source>
        <dbReference type="Pfam" id="PF02770"/>
    </source>
</evidence>
<dbReference type="PANTHER" id="PTHR48083:SF20">
    <property type="entry name" value="LONG-CHAIN SPECIFIC ACYL-COA DEHYDROGENASE, MITOCHONDRIAL"/>
    <property type="match status" value="1"/>
</dbReference>
<evidence type="ECO:0000256" key="8">
    <source>
        <dbReference type="ARBA" id="ARBA00042660"/>
    </source>
</evidence>
<comment type="cofactor">
    <cofactor evidence="9">
        <name>FAD</name>
        <dbReference type="ChEBI" id="CHEBI:57692"/>
    </cofactor>
</comment>
<evidence type="ECO:0000256" key="4">
    <source>
        <dbReference type="ARBA" id="ARBA00022827"/>
    </source>
</evidence>
<proteinExistence type="inferred from homology"/>
<gene>
    <name evidence="12" type="ORF">ACFSYJ_36965</name>
</gene>
<evidence type="ECO:0000259" key="10">
    <source>
        <dbReference type="Pfam" id="PF00441"/>
    </source>
</evidence>
<keyword evidence="3 9" id="KW-0285">Flavoprotein</keyword>
<protein>
    <recommendedName>
        <fullName evidence="7">Acyl-[acyl-carrier-protein] dehydrogenase MbtN</fullName>
    </recommendedName>
    <alternativeName>
        <fullName evidence="8">Mycobactin synthase protein N</fullName>
    </alternativeName>
</protein>
<dbReference type="InterPro" id="IPR046373">
    <property type="entry name" value="Acyl-CoA_Oxase/DH_mid-dom_sf"/>
</dbReference>
<evidence type="ECO:0000256" key="7">
    <source>
        <dbReference type="ARBA" id="ARBA00040394"/>
    </source>
</evidence>
<reference evidence="13" key="1">
    <citation type="journal article" date="2019" name="Int. J. Syst. Evol. Microbiol.">
        <title>The Global Catalogue of Microorganisms (GCM) 10K type strain sequencing project: providing services to taxonomists for standard genome sequencing and annotation.</title>
        <authorList>
            <consortium name="The Broad Institute Genomics Platform"/>
            <consortium name="The Broad Institute Genome Sequencing Center for Infectious Disease"/>
            <person name="Wu L."/>
            <person name="Ma J."/>
        </authorList>
    </citation>
    <scope>NUCLEOTIDE SEQUENCE [LARGE SCALE GENOMIC DNA]</scope>
    <source>
        <strain evidence="13">CGMCC 4.7643</strain>
    </source>
</reference>
<evidence type="ECO:0000256" key="2">
    <source>
        <dbReference type="ARBA" id="ARBA00009347"/>
    </source>
</evidence>
<keyword evidence="13" id="KW-1185">Reference proteome</keyword>
<dbReference type="Gene3D" id="1.20.140.10">
    <property type="entry name" value="Butyryl-CoA Dehydrogenase, subunit A, domain 3"/>
    <property type="match status" value="1"/>
</dbReference>
<dbReference type="SUPFAM" id="SSF56645">
    <property type="entry name" value="Acyl-CoA dehydrogenase NM domain-like"/>
    <property type="match status" value="1"/>
</dbReference>
<evidence type="ECO:0000256" key="9">
    <source>
        <dbReference type="RuleBase" id="RU362125"/>
    </source>
</evidence>
<evidence type="ECO:0000256" key="3">
    <source>
        <dbReference type="ARBA" id="ARBA00022630"/>
    </source>
</evidence>
<comment type="caution">
    <text evidence="12">The sequence shown here is derived from an EMBL/GenBank/DDBJ whole genome shotgun (WGS) entry which is preliminary data.</text>
</comment>
<dbReference type="Pfam" id="PF00441">
    <property type="entry name" value="Acyl-CoA_dh_1"/>
    <property type="match status" value="1"/>
</dbReference>
<dbReference type="InterPro" id="IPR050741">
    <property type="entry name" value="Acyl-CoA_dehydrogenase"/>
</dbReference>
<comment type="function">
    <text evidence="6">Catalyzes the dehydrogenation at the alpha-beta position of ACP-bound acyl chains. This results in the introduction of a double bond in the lipidic chain, which is further transferred to the epsilon-amino group of lysine residue in the mycobactin core by MbtK.</text>
</comment>
<comment type="pathway">
    <text evidence="1">Siderophore biosynthesis; mycobactin biosynthesis.</text>
</comment>
<name>A0ABW5GTV8_9PSEU</name>
<dbReference type="Gene3D" id="2.40.110.10">
    <property type="entry name" value="Butyryl-CoA Dehydrogenase, subunit A, domain 2"/>
    <property type="match status" value="1"/>
</dbReference>
<evidence type="ECO:0000313" key="13">
    <source>
        <dbReference type="Proteomes" id="UP001597419"/>
    </source>
</evidence>
<keyword evidence="4 9" id="KW-0274">FAD</keyword>
<evidence type="ECO:0000256" key="5">
    <source>
        <dbReference type="ARBA" id="ARBA00023002"/>
    </source>
</evidence>
<dbReference type="RefSeq" id="WP_345404829.1">
    <property type="nucleotide sequence ID" value="NZ_BAABHG010000017.1"/>
</dbReference>
<dbReference type="InterPro" id="IPR036250">
    <property type="entry name" value="AcylCo_DH-like_C"/>
</dbReference>
<dbReference type="PANTHER" id="PTHR48083">
    <property type="entry name" value="MEDIUM-CHAIN SPECIFIC ACYL-COA DEHYDROGENASE, MITOCHONDRIAL-RELATED"/>
    <property type="match status" value="1"/>
</dbReference>
<dbReference type="InterPro" id="IPR009100">
    <property type="entry name" value="AcylCoA_DH/oxidase_NM_dom_sf"/>
</dbReference>
<dbReference type="EMBL" id="JBHUKU010000025">
    <property type="protein sequence ID" value="MFD2464259.1"/>
    <property type="molecule type" value="Genomic_DNA"/>
</dbReference>
<dbReference type="Pfam" id="PF02770">
    <property type="entry name" value="Acyl-CoA_dh_M"/>
    <property type="match status" value="1"/>
</dbReference>
<dbReference type="Proteomes" id="UP001597419">
    <property type="component" value="Unassembled WGS sequence"/>
</dbReference>
<accession>A0ABW5GTV8</accession>
<evidence type="ECO:0000313" key="12">
    <source>
        <dbReference type="EMBL" id="MFD2464259.1"/>
    </source>
</evidence>
<comment type="similarity">
    <text evidence="2 9">Belongs to the acyl-CoA dehydrogenase family.</text>
</comment>
<feature type="domain" description="Acyl-CoA dehydrogenase/oxidase C-terminal" evidence="10">
    <location>
        <begin position="213"/>
        <end position="358"/>
    </location>
</feature>
<evidence type="ECO:0000256" key="1">
    <source>
        <dbReference type="ARBA" id="ARBA00005102"/>
    </source>
</evidence>
<dbReference type="InterPro" id="IPR006091">
    <property type="entry name" value="Acyl-CoA_Oxase/DH_mid-dom"/>
</dbReference>
<sequence length="368" mass="37345">MPERTVMLPGLLPAGPDEALTGGGREIWAELGAAGALRSAYRGGDPALGVDPAGLGRLLSEVDSQAAVGATLSLCVQLATAVPLLATGSGPAGAALAGALAGTSVTALAATDTTAGSDLTALGTEVSIGDHELVLRGGKRWITNATQADQILVLARHRPGRHFTNFTWVLVPASAAGVTARPADTELFAGAGVGHLTFEDVRLPREHLVGRPGRGLAAFARQIAVERLAGALWAVALCRRALAATKAGLEDPARSDEPLWRHDSVRQRFAACVVAVRQLHALCRELGDRVASRHDAAAAALLKASAGMTAERVLADCAQLQGADGFAAGGAQWLRAQAAVFGIGGGVTEVVLSAVADSADALLAETGG</sequence>